<sequence length="115" mass="12831">MMMAASPTTSRPHRRLVISILHSRAAPHTANLDEKSGVNVPRQTTIDSMPTVKYVFLDDSRGIRKAGLKRSIPPYVYCLRHDRVPCLLELAGIKMGAGNEYGERMRLRSPGQISD</sequence>
<proteinExistence type="predicted"/>
<dbReference type="Proteomes" id="UP000004221">
    <property type="component" value="Unassembled WGS sequence"/>
</dbReference>
<gene>
    <name evidence="1" type="ORF">NITHO_1690004</name>
</gene>
<comment type="caution">
    <text evidence="1">The sequence shown here is derived from an EMBL/GenBank/DDBJ whole genome shotgun (WGS) entry which is preliminary data.</text>
</comment>
<reference evidence="1 2" key="1">
    <citation type="journal article" date="2012" name="ISME J.">
        <title>Nitrification expanded: discovery, physiology and genomics of a nitrite-oxidizing bacterium from the phylum Chloroflexi.</title>
        <authorList>
            <person name="Sorokin D.Y."/>
            <person name="Lucker S."/>
            <person name="Vejmelkova D."/>
            <person name="Kostrikina N.A."/>
            <person name="Kleerebezem R."/>
            <person name="Rijpstra W.I."/>
            <person name="Damste J.S."/>
            <person name="Le Paslier D."/>
            <person name="Muyzer G."/>
            <person name="Wagner M."/>
            <person name="van Loosdrecht M.C."/>
            <person name="Daims H."/>
        </authorList>
    </citation>
    <scope>NUCLEOTIDE SEQUENCE [LARGE SCALE GENOMIC DNA]</scope>
    <source>
        <strain evidence="2">none</strain>
    </source>
</reference>
<keyword evidence="2" id="KW-1185">Reference proteome</keyword>
<dbReference type="EMBL" id="CAGS01000078">
    <property type="protein sequence ID" value="CCF82934.1"/>
    <property type="molecule type" value="Genomic_DNA"/>
</dbReference>
<evidence type="ECO:0000313" key="2">
    <source>
        <dbReference type="Proteomes" id="UP000004221"/>
    </source>
</evidence>
<protein>
    <submittedName>
        <fullName evidence="1">Uncharacterized protein</fullName>
    </submittedName>
</protein>
<name>I4EE22_9BACT</name>
<evidence type="ECO:0000313" key="1">
    <source>
        <dbReference type="EMBL" id="CCF82934.1"/>
    </source>
</evidence>
<accession>I4EE22</accession>
<organism evidence="1 2">
    <name type="scientific">Nitrolancea hollandica Lb</name>
    <dbReference type="NCBI Taxonomy" id="1129897"/>
    <lineage>
        <taxon>Bacteria</taxon>
        <taxon>Pseudomonadati</taxon>
        <taxon>Thermomicrobiota</taxon>
        <taxon>Thermomicrobia</taxon>
        <taxon>Sphaerobacterales</taxon>
        <taxon>Sphaerobacterineae</taxon>
        <taxon>Sphaerobacteraceae</taxon>
        <taxon>Nitrolancea</taxon>
    </lineage>
</organism>
<dbReference type="AlphaFoldDB" id="I4EE22"/>